<evidence type="ECO:0000313" key="1">
    <source>
        <dbReference type="EMBL" id="KIM88449.1"/>
    </source>
</evidence>
<keyword evidence="2" id="KW-1185">Reference proteome</keyword>
<dbReference type="Proteomes" id="UP000054166">
    <property type="component" value="Unassembled WGS sequence"/>
</dbReference>
<dbReference type="AlphaFoldDB" id="A0A0C3G9N1"/>
<sequence>MYKFNVPVTFHNPSIPPQVNFLRMSSSTMPAESSDARDLQAVEMAAIYWIDNLTPHELCRRIRTALIGGTLLPNETEHLWSLLRRSDGSFNYREDFRNCEPTIVHSRISRKIHSRMLSSDEITQLLLILPKMAFDLERIINTIADDAPRHCARCHCDYRERFNNLGACRLRSHDIPDVISVEGRTLPCYKYDCCRTFTRELPAGPCIRRHFVGSPRNFGRCLARGCS</sequence>
<accession>A0A0C3G9N1</accession>
<dbReference type="InParanoid" id="A0A0C3G9N1"/>
<reference evidence="2" key="2">
    <citation type="submission" date="2015-01" db="EMBL/GenBank/DDBJ databases">
        <title>Evolutionary Origins and Diversification of the Mycorrhizal Mutualists.</title>
        <authorList>
            <consortium name="DOE Joint Genome Institute"/>
            <consortium name="Mycorrhizal Genomics Consortium"/>
            <person name="Kohler A."/>
            <person name="Kuo A."/>
            <person name="Nagy L.G."/>
            <person name="Floudas D."/>
            <person name="Copeland A."/>
            <person name="Barry K.W."/>
            <person name="Cichocki N."/>
            <person name="Veneault-Fourrey C."/>
            <person name="LaButti K."/>
            <person name="Lindquist E.A."/>
            <person name="Lipzen A."/>
            <person name="Lundell T."/>
            <person name="Morin E."/>
            <person name="Murat C."/>
            <person name="Riley R."/>
            <person name="Ohm R."/>
            <person name="Sun H."/>
            <person name="Tunlid A."/>
            <person name="Henrissat B."/>
            <person name="Grigoriev I.V."/>
            <person name="Hibbett D.S."/>
            <person name="Martin F."/>
        </authorList>
    </citation>
    <scope>NUCLEOTIDE SEQUENCE [LARGE SCALE GENOMIC DNA]</scope>
    <source>
        <strain evidence="2">F 1598</strain>
    </source>
</reference>
<evidence type="ECO:0000313" key="2">
    <source>
        <dbReference type="Proteomes" id="UP000054166"/>
    </source>
</evidence>
<protein>
    <submittedName>
        <fullName evidence="1">Uncharacterized protein</fullName>
    </submittedName>
</protein>
<name>A0A0C3G9N1_PILCF</name>
<dbReference type="HOGENOM" id="CLU_1220092_0_0_1"/>
<proteinExistence type="predicted"/>
<dbReference type="EMBL" id="KN832977">
    <property type="protein sequence ID" value="KIM88449.1"/>
    <property type="molecule type" value="Genomic_DNA"/>
</dbReference>
<reference evidence="1 2" key="1">
    <citation type="submission" date="2014-04" db="EMBL/GenBank/DDBJ databases">
        <authorList>
            <consortium name="DOE Joint Genome Institute"/>
            <person name="Kuo A."/>
            <person name="Tarkka M."/>
            <person name="Buscot F."/>
            <person name="Kohler A."/>
            <person name="Nagy L.G."/>
            <person name="Floudas D."/>
            <person name="Copeland A."/>
            <person name="Barry K.W."/>
            <person name="Cichocki N."/>
            <person name="Veneault-Fourrey C."/>
            <person name="LaButti K."/>
            <person name="Lindquist E.A."/>
            <person name="Lipzen A."/>
            <person name="Lundell T."/>
            <person name="Morin E."/>
            <person name="Murat C."/>
            <person name="Sun H."/>
            <person name="Tunlid A."/>
            <person name="Henrissat B."/>
            <person name="Grigoriev I.V."/>
            <person name="Hibbett D.S."/>
            <person name="Martin F."/>
            <person name="Nordberg H.P."/>
            <person name="Cantor M.N."/>
            <person name="Hua S.X."/>
        </authorList>
    </citation>
    <scope>NUCLEOTIDE SEQUENCE [LARGE SCALE GENOMIC DNA]</scope>
    <source>
        <strain evidence="1 2">F 1598</strain>
    </source>
</reference>
<organism evidence="1 2">
    <name type="scientific">Piloderma croceum (strain F 1598)</name>
    <dbReference type="NCBI Taxonomy" id="765440"/>
    <lineage>
        <taxon>Eukaryota</taxon>
        <taxon>Fungi</taxon>
        <taxon>Dikarya</taxon>
        <taxon>Basidiomycota</taxon>
        <taxon>Agaricomycotina</taxon>
        <taxon>Agaricomycetes</taxon>
        <taxon>Agaricomycetidae</taxon>
        <taxon>Atheliales</taxon>
        <taxon>Atheliaceae</taxon>
        <taxon>Piloderma</taxon>
    </lineage>
</organism>
<gene>
    <name evidence="1" type="ORF">PILCRDRAFT_257086</name>
</gene>